<evidence type="ECO:0000256" key="3">
    <source>
        <dbReference type="ARBA" id="ARBA00022741"/>
    </source>
</evidence>
<dbReference type="CDD" id="cd18793">
    <property type="entry name" value="SF2_C_SNF"/>
    <property type="match status" value="1"/>
</dbReference>
<dbReference type="PANTHER" id="PTHR45797:SF1">
    <property type="entry name" value="HELICASE ARIP4"/>
    <property type="match status" value="1"/>
</dbReference>
<keyword evidence="4" id="KW-0378">Hydrolase</keyword>
<evidence type="ECO:0000256" key="8">
    <source>
        <dbReference type="ARBA" id="ARBA00023242"/>
    </source>
</evidence>
<dbReference type="InterPro" id="IPR027417">
    <property type="entry name" value="P-loop_NTPase"/>
</dbReference>
<dbReference type="Gene3D" id="3.40.50.300">
    <property type="entry name" value="P-loop containing nucleotide triphosphate hydrolases"/>
    <property type="match status" value="1"/>
</dbReference>
<evidence type="ECO:0000256" key="4">
    <source>
        <dbReference type="ARBA" id="ARBA00022801"/>
    </source>
</evidence>
<accession>A0A914R3B1</accession>
<dbReference type="SUPFAM" id="SSF52540">
    <property type="entry name" value="P-loop containing nucleoside triphosphate hydrolases"/>
    <property type="match status" value="1"/>
</dbReference>
<dbReference type="GO" id="GO:0016887">
    <property type="term" value="F:ATP hydrolysis activity"/>
    <property type="evidence" value="ECO:0007669"/>
    <property type="project" value="InterPro"/>
</dbReference>
<dbReference type="GO" id="GO:0004386">
    <property type="term" value="F:helicase activity"/>
    <property type="evidence" value="ECO:0007669"/>
    <property type="project" value="UniProtKB-KW"/>
</dbReference>
<keyword evidence="6" id="KW-0067">ATP-binding</keyword>
<dbReference type="PANTHER" id="PTHR45797">
    <property type="entry name" value="RAD54-LIKE"/>
    <property type="match status" value="1"/>
</dbReference>
<keyword evidence="3" id="KW-0547">Nucleotide-binding</keyword>
<keyword evidence="5" id="KW-0347">Helicase</keyword>
<dbReference type="InterPro" id="IPR044574">
    <property type="entry name" value="ARIP4-like"/>
</dbReference>
<dbReference type="GO" id="GO:0003677">
    <property type="term" value="F:DNA binding"/>
    <property type="evidence" value="ECO:0007669"/>
    <property type="project" value="UniProtKB-KW"/>
</dbReference>
<evidence type="ECO:0000313" key="9">
    <source>
        <dbReference type="Proteomes" id="UP000887578"/>
    </source>
</evidence>
<dbReference type="GO" id="GO:0005524">
    <property type="term" value="F:ATP binding"/>
    <property type="evidence" value="ECO:0007669"/>
    <property type="project" value="UniProtKB-KW"/>
</dbReference>
<dbReference type="InterPro" id="IPR049730">
    <property type="entry name" value="SNF2/RAD54-like_C"/>
</dbReference>
<dbReference type="GO" id="GO:0005634">
    <property type="term" value="C:nucleus"/>
    <property type="evidence" value="ECO:0007669"/>
    <property type="project" value="UniProtKB-SubCell"/>
</dbReference>
<proteinExistence type="inferred from homology"/>
<dbReference type="Proteomes" id="UP000887578">
    <property type="component" value="Unplaced"/>
</dbReference>
<evidence type="ECO:0000256" key="5">
    <source>
        <dbReference type="ARBA" id="ARBA00022806"/>
    </source>
</evidence>
<keyword evidence="7" id="KW-0238">DNA-binding</keyword>
<evidence type="ECO:0000313" key="10">
    <source>
        <dbReference type="WBParaSite" id="PDA_v2.g9053.t1"/>
    </source>
</evidence>
<keyword evidence="9" id="KW-1185">Reference proteome</keyword>
<evidence type="ECO:0000256" key="6">
    <source>
        <dbReference type="ARBA" id="ARBA00022840"/>
    </source>
</evidence>
<evidence type="ECO:0000256" key="1">
    <source>
        <dbReference type="ARBA" id="ARBA00004123"/>
    </source>
</evidence>
<sequence>MIGANRVVIFDECWNPTHDIQSLYRVYRLGQTKPVFIYRLVTSGTMEEIVYNRQIAKEATGHRVIDEKNINRHFTDEELKHLYRFKYVPEDEPPIIKGNFNDSLTSHMINKYGSAIVAVVSHNSFFDEFNEDEVSEQDVTKFEEMYDNEIF</sequence>
<name>A0A914R3B1_9BILA</name>
<dbReference type="WBParaSite" id="PDA_v2.g9053.t1">
    <property type="protein sequence ID" value="PDA_v2.g9053.t1"/>
    <property type="gene ID" value="PDA_v2.g9053"/>
</dbReference>
<dbReference type="Gene3D" id="1.20.120.850">
    <property type="entry name" value="SWI2/SNF2 ATPases, N-terminal domain"/>
    <property type="match status" value="1"/>
</dbReference>
<comment type="subcellular location">
    <subcellularLocation>
        <location evidence="1">Nucleus</location>
    </subcellularLocation>
</comment>
<comment type="similarity">
    <text evidence="2">Belongs to the SNF2/RAD54 helicase family.</text>
</comment>
<keyword evidence="8" id="KW-0539">Nucleus</keyword>
<dbReference type="AlphaFoldDB" id="A0A914R3B1"/>
<evidence type="ECO:0000256" key="2">
    <source>
        <dbReference type="ARBA" id="ARBA00007025"/>
    </source>
</evidence>
<evidence type="ECO:0000256" key="7">
    <source>
        <dbReference type="ARBA" id="ARBA00023125"/>
    </source>
</evidence>
<reference evidence="10" key="1">
    <citation type="submission" date="2022-11" db="UniProtKB">
        <authorList>
            <consortium name="WormBaseParasite"/>
        </authorList>
    </citation>
    <scope>IDENTIFICATION</scope>
</reference>
<protein>
    <submittedName>
        <fullName evidence="10">Uncharacterized protein</fullName>
    </submittedName>
</protein>
<organism evidence="9 10">
    <name type="scientific">Panagrolaimus davidi</name>
    <dbReference type="NCBI Taxonomy" id="227884"/>
    <lineage>
        <taxon>Eukaryota</taxon>
        <taxon>Metazoa</taxon>
        <taxon>Ecdysozoa</taxon>
        <taxon>Nematoda</taxon>
        <taxon>Chromadorea</taxon>
        <taxon>Rhabditida</taxon>
        <taxon>Tylenchina</taxon>
        <taxon>Panagrolaimomorpha</taxon>
        <taxon>Panagrolaimoidea</taxon>
        <taxon>Panagrolaimidae</taxon>
        <taxon>Panagrolaimus</taxon>
    </lineage>
</organism>